<evidence type="ECO:0000313" key="11">
    <source>
        <dbReference type="Proteomes" id="UP000319449"/>
    </source>
</evidence>
<comment type="function">
    <text evidence="8">Toxic component of a toxin-antitoxin (TA) system. An RNase.</text>
</comment>
<dbReference type="OrthoDB" id="5458135at2"/>
<keyword evidence="4 8" id="KW-0479">Metal-binding</keyword>
<evidence type="ECO:0000256" key="4">
    <source>
        <dbReference type="ARBA" id="ARBA00022723"/>
    </source>
</evidence>
<dbReference type="InterPro" id="IPR022907">
    <property type="entry name" value="VapC_family"/>
</dbReference>
<keyword evidence="5 8" id="KW-0378">Hydrolase</keyword>
<dbReference type="AlphaFoldDB" id="A0A562VFY0"/>
<dbReference type="RefSeq" id="WP_145024731.1">
    <property type="nucleotide sequence ID" value="NZ_VLLN01000025.1"/>
</dbReference>
<name>A0A562VFY0_9BACT</name>
<dbReference type="Proteomes" id="UP000319449">
    <property type="component" value="Unassembled WGS sequence"/>
</dbReference>
<evidence type="ECO:0000256" key="6">
    <source>
        <dbReference type="ARBA" id="ARBA00022842"/>
    </source>
</evidence>
<evidence type="ECO:0000256" key="8">
    <source>
        <dbReference type="HAMAP-Rule" id="MF_00265"/>
    </source>
</evidence>
<feature type="binding site" evidence="8">
    <location>
        <position position="5"/>
    </location>
    <ligand>
        <name>Mg(2+)</name>
        <dbReference type="ChEBI" id="CHEBI:18420"/>
    </ligand>
</feature>
<keyword evidence="6 8" id="KW-0460">Magnesium</keyword>
<dbReference type="GO" id="GO:0004519">
    <property type="term" value="F:endonuclease activity"/>
    <property type="evidence" value="ECO:0007669"/>
    <property type="project" value="UniProtKB-KW"/>
</dbReference>
<dbReference type="GO" id="GO:0004540">
    <property type="term" value="F:RNA nuclease activity"/>
    <property type="evidence" value="ECO:0007669"/>
    <property type="project" value="InterPro"/>
</dbReference>
<keyword evidence="3 8" id="KW-0540">Nuclease</keyword>
<dbReference type="EC" id="3.1.-.-" evidence="8"/>
<dbReference type="GO" id="GO:0090729">
    <property type="term" value="F:toxin activity"/>
    <property type="evidence" value="ECO:0007669"/>
    <property type="project" value="UniProtKB-KW"/>
</dbReference>
<evidence type="ECO:0000256" key="7">
    <source>
        <dbReference type="ARBA" id="ARBA00038093"/>
    </source>
</evidence>
<keyword evidence="10" id="KW-0255">Endonuclease</keyword>
<evidence type="ECO:0000256" key="2">
    <source>
        <dbReference type="ARBA" id="ARBA00022649"/>
    </source>
</evidence>
<gene>
    <name evidence="8" type="primary">vapC</name>
    <name evidence="10" type="ORF">JN12_03276</name>
</gene>
<keyword evidence="11" id="KW-1185">Reference proteome</keyword>
<dbReference type="HAMAP" id="MF_00265">
    <property type="entry name" value="VapC_Nob1"/>
    <property type="match status" value="1"/>
</dbReference>
<sequence length="133" mass="14938">MWLLDTNICVYLLNGNEHLKQKVRKTGVQNLAVSNAVLAELYFGAYNSTKVKANIATIESFRKHLTIFADSVESARQFGKIKADLKRQGKRIEDFDILVASIALANKCRLVTHNTNHFARIAGLHVEDWLASP</sequence>
<evidence type="ECO:0000256" key="1">
    <source>
        <dbReference type="ARBA" id="ARBA00001946"/>
    </source>
</evidence>
<evidence type="ECO:0000256" key="3">
    <source>
        <dbReference type="ARBA" id="ARBA00022722"/>
    </source>
</evidence>
<dbReference type="InterPro" id="IPR050556">
    <property type="entry name" value="Type_II_TA_system_RNase"/>
</dbReference>
<feature type="domain" description="PIN" evidence="9">
    <location>
        <begin position="3"/>
        <end position="123"/>
    </location>
</feature>
<feature type="binding site" evidence="8">
    <location>
        <position position="96"/>
    </location>
    <ligand>
        <name>Mg(2+)</name>
        <dbReference type="ChEBI" id="CHEBI:18420"/>
    </ligand>
</feature>
<keyword evidence="8" id="KW-0800">Toxin</keyword>
<dbReference type="PANTHER" id="PTHR33653:SF1">
    <property type="entry name" value="RIBONUCLEASE VAPC2"/>
    <property type="match status" value="1"/>
</dbReference>
<evidence type="ECO:0000259" key="9">
    <source>
        <dbReference type="Pfam" id="PF01850"/>
    </source>
</evidence>
<dbReference type="SUPFAM" id="SSF88723">
    <property type="entry name" value="PIN domain-like"/>
    <property type="match status" value="1"/>
</dbReference>
<comment type="caution">
    <text evidence="10">The sequence shown here is derived from an EMBL/GenBank/DDBJ whole genome shotgun (WGS) entry which is preliminary data.</text>
</comment>
<organism evidence="10 11">
    <name type="scientific">Geobacter argillaceus</name>
    <dbReference type="NCBI Taxonomy" id="345631"/>
    <lineage>
        <taxon>Bacteria</taxon>
        <taxon>Pseudomonadati</taxon>
        <taxon>Thermodesulfobacteriota</taxon>
        <taxon>Desulfuromonadia</taxon>
        <taxon>Geobacterales</taxon>
        <taxon>Geobacteraceae</taxon>
        <taxon>Geobacter</taxon>
    </lineage>
</organism>
<dbReference type="InterPro" id="IPR029060">
    <property type="entry name" value="PIN-like_dom_sf"/>
</dbReference>
<dbReference type="GO" id="GO:0000287">
    <property type="term" value="F:magnesium ion binding"/>
    <property type="evidence" value="ECO:0007669"/>
    <property type="project" value="UniProtKB-UniRule"/>
</dbReference>
<reference evidence="10 11" key="1">
    <citation type="submission" date="2019-07" db="EMBL/GenBank/DDBJ databases">
        <title>Genomic Encyclopedia of Archaeal and Bacterial Type Strains, Phase II (KMG-II): from individual species to whole genera.</title>
        <authorList>
            <person name="Goeker M."/>
        </authorList>
    </citation>
    <scope>NUCLEOTIDE SEQUENCE [LARGE SCALE GENOMIC DNA]</scope>
    <source>
        <strain evidence="10 11">ATCC BAA-1139</strain>
    </source>
</reference>
<accession>A0A562VFY0</accession>
<dbReference type="CDD" id="cd18742">
    <property type="entry name" value="PIN_VapC4-5_FitB-like"/>
    <property type="match status" value="1"/>
</dbReference>
<comment type="similarity">
    <text evidence="7 8">Belongs to the PINc/VapC protein family.</text>
</comment>
<evidence type="ECO:0000313" key="10">
    <source>
        <dbReference type="EMBL" id="TWJ16704.1"/>
    </source>
</evidence>
<evidence type="ECO:0000256" key="5">
    <source>
        <dbReference type="ARBA" id="ARBA00022801"/>
    </source>
</evidence>
<dbReference type="PANTHER" id="PTHR33653">
    <property type="entry name" value="RIBONUCLEASE VAPC2"/>
    <property type="match status" value="1"/>
</dbReference>
<dbReference type="InterPro" id="IPR002716">
    <property type="entry name" value="PIN_dom"/>
</dbReference>
<comment type="cofactor">
    <cofactor evidence="1 8">
        <name>Mg(2+)</name>
        <dbReference type="ChEBI" id="CHEBI:18420"/>
    </cofactor>
</comment>
<dbReference type="Pfam" id="PF01850">
    <property type="entry name" value="PIN"/>
    <property type="match status" value="1"/>
</dbReference>
<keyword evidence="2 8" id="KW-1277">Toxin-antitoxin system</keyword>
<proteinExistence type="inferred from homology"/>
<protein>
    <recommendedName>
        <fullName evidence="8">Ribonuclease VapC</fullName>
        <shortName evidence="8">RNase VapC</shortName>
        <ecNumber evidence="8">3.1.-.-</ecNumber>
    </recommendedName>
    <alternativeName>
        <fullName evidence="8">Toxin VapC</fullName>
    </alternativeName>
</protein>
<dbReference type="Gene3D" id="3.40.50.1010">
    <property type="entry name" value="5'-nuclease"/>
    <property type="match status" value="1"/>
</dbReference>
<dbReference type="GO" id="GO:0016787">
    <property type="term" value="F:hydrolase activity"/>
    <property type="evidence" value="ECO:0007669"/>
    <property type="project" value="UniProtKB-KW"/>
</dbReference>
<dbReference type="EMBL" id="VLLN01000025">
    <property type="protein sequence ID" value="TWJ16704.1"/>
    <property type="molecule type" value="Genomic_DNA"/>
</dbReference>